<evidence type="ECO:0000313" key="2">
    <source>
        <dbReference type="EMBL" id="MBD5779932.1"/>
    </source>
</evidence>
<keyword evidence="3" id="KW-1185">Reference proteome</keyword>
<sequence length="165" mass="19932">MTKKRIRHCLKVQLPFCERFRTLTSEKSLKRFKLRIKELTSRSLGVSMEFRLSKLRSYCVGWFHYFKFGFLCREARAWDGWIRRRVRLCYWKMWKLPRTRRRMLIKLGVEPSAVKLASRSRKGYWRLSMNPLVRYALSNAWLEEQGVPSLSELLIVFRHGDQAKV</sequence>
<name>A0A927F7Y5_9BACT</name>
<reference evidence="2" key="1">
    <citation type="submission" date="2020-09" db="EMBL/GenBank/DDBJ databases">
        <title>Pelagicoccus enzymogenes sp. nov. with an EPS production, isolated from marine sediment.</title>
        <authorList>
            <person name="Feng X."/>
        </authorList>
    </citation>
    <scope>NUCLEOTIDE SEQUENCE</scope>
    <source>
        <strain evidence="2">NFK12</strain>
    </source>
</reference>
<dbReference type="InterPro" id="IPR013597">
    <property type="entry name" value="Mat_intron_G2"/>
</dbReference>
<feature type="domain" description="Group II intron maturase-specific" evidence="1">
    <location>
        <begin position="29"/>
        <end position="102"/>
    </location>
</feature>
<organism evidence="2 3">
    <name type="scientific">Pelagicoccus enzymogenes</name>
    <dbReference type="NCBI Taxonomy" id="2773457"/>
    <lineage>
        <taxon>Bacteria</taxon>
        <taxon>Pseudomonadati</taxon>
        <taxon>Verrucomicrobiota</taxon>
        <taxon>Opitutia</taxon>
        <taxon>Puniceicoccales</taxon>
        <taxon>Pelagicoccaceae</taxon>
        <taxon>Pelagicoccus</taxon>
    </lineage>
</organism>
<accession>A0A927F7Y5</accession>
<dbReference type="Pfam" id="PF08388">
    <property type="entry name" value="GIIM"/>
    <property type="match status" value="1"/>
</dbReference>
<dbReference type="EMBL" id="JACYFG010000023">
    <property type="protein sequence ID" value="MBD5779932.1"/>
    <property type="molecule type" value="Genomic_DNA"/>
</dbReference>
<dbReference type="AlphaFoldDB" id="A0A927F7Y5"/>
<evidence type="ECO:0000259" key="1">
    <source>
        <dbReference type="Pfam" id="PF08388"/>
    </source>
</evidence>
<protein>
    <recommendedName>
        <fullName evidence="1">Group II intron maturase-specific domain-containing protein</fullName>
    </recommendedName>
</protein>
<comment type="caution">
    <text evidence="2">The sequence shown here is derived from an EMBL/GenBank/DDBJ whole genome shotgun (WGS) entry which is preliminary data.</text>
</comment>
<evidence type="ECO:0000313" key="3">
    <source>
        <dbReference type="Proteomes" id="UP000622317"/>
    </source>
</evidence>
<gene>
    <name evidence="2" type="ORF">IEN85_10570</name>
</gene>
<dbReference type="Proteomes" id="UP000622317">
    <property type="component" value="Unassembled WGS sequence"/>
</dbReference>
<proteinExistence type="predicted"/>